<dbReference type="EMBL" id="CABFNO020001240">
    <property type="protein sequence ID" value="CAG9970958.1"/>
    <property type="molecule type" value="Genomic_DNA"/>
</dbReference>
<feature type="domain" description="Gfd2/YDR514C-like C-terminal" evidence="1">
    <location>
        <begin position="107"/>
        <end position="260"/>
    </location>
</feature>
<dbReference type="Proteomes" id="UP000754883">
    <property type="component" value="Unassembled WGS sequence"/>
</dbReference>
<name>A0A9N9XTV0_9HYPO</name>
<accession>A0A9N9XTV0</accession>
<comment type="caution">
    <text evidence="2">The sequence shown here is derived from an EMBL/GenBank/DDBJ whole genome shotgun (WGS) entry which is preliminary data.</text>
</comment>
<sequence length="335" mass="38407">MDQPKKESWLTTLNPLYPSLLEGSKPELRLPSHESNPPMYTSLRPVGDERRALANIRSIFGYHPRDLMRKRDLGNYIPKSHVRDMRDVLFLSVSICPSTIQDQGYVDVGISVFDTRYLDNGLKTGRRDEEWALCAVRSYHFCLVADKWGVTGSDCRFNFGHSTVITPEQLPACVADIVYGRDYVVVVSNPESRPESLQHKLGVDLGLDPLCCVDVVSIYNLVMEERHTKLGSIVAEMGLFRERIDHPGNAAHYNLRALLGVVTLDATMNGWEWSADFIWCAAFIANSPEALYTQGYGKEWVDWFFHAHLNLLRMKVSMREENKWEREKDKFENFD</sequence>
<evidence type="ECO:0000313" key="2">
    <source>
        <dbReference type="EMBL" id="CAG9970958.1"/>
    </source>
</evidence>
<gene>
    <name evidence="2" type="ORF">CBYS24578_00000220</name>
</gene>
<evidence type="ECO:0000259" key="1">
    <source>
        <dbReference type="Pfam" id="PF21762"/>
    </source>
</evidence>
<reference evidence="2" key="1">
    <citation type="submission" date="2021-10" db="EMBL/GenBank/DDBJ databases">
        <authorList>
            <person name="Piombo E."/>
        </authorList>
    </citation>
    <scope>NUCLEOTIDE SEQUENCE</scope>
</reference>
<dbReference type="Pfam" id="PF21762">
    <property type="entry name" value="DEDDh_C"/>
    <property type="match status" value="1"/>
</dbReference>
<dbReference type="InterPro" id="IPR048519">
    <property type="entry name" value="Gfd2/YDR514C-like_C"/>
</dbReference>
<protein>
    <recommendedName>
        <fullName evidence="1">Gfd2/YDR514C-like C-terminal domain-containing protein</fullName>
    </recommendedName>
</protein>
<evidence type="ECO:0000313" key="3">
    <source>
        <dbReference type="Proteomes" id="UP000754883"/>
    </source>
</evidence>
<keyword evidence="3" id="KW-1185">Reference proteome</keyword>
<dbReference type="OrthoDB" id="5143250at2759"/>
<dbReference type="AlphaFoldDB" id="A0A9N9XTV0"/>
<organism evidence="2 3">
    <name type="scientific">Clonostachys byssicola</name>
    <dbReference type="NCBI Taxonomy" id="160290"/>
    <lineage>
        <taxon>Eukaryota</taxon>
        <taxon>Fungi</taxon>
        <taxon>Dikarya</taxon>
        <taxon>Ascomycota</taxon>
        <taxon>Pezizomycotina</taxon>
        <taxon>Sordariomycetes</taxon>
        <taxon>Hypocreomycetidae</taxon>
        <taxon>Hypocreales</taxon>
        <taxon>Bionectriaceae</taxon>
        <taxon>Clonostachys</taxon>
    </lineage>
</organism>
<proteinExistence type="predicted"/>